<organism evidence="1">
    <name type="scientific">marine sediment metagenome</name>
    <dbReference type="NCBI Taxonomy" id="412755"/>
    <lineage>
        <taxon>unclassified sequences</taxon>
        <taxon>metagenomes</taxon>
        <taxon>ecological metagenomes</taxon>
    </lineage>
</organism>
<proteinExistence type="predicted"/>
<dbReference type="AlphaFoldDB" id="A0A0F8ZSK2"/>
<protein>
    <submittedName>
        <fullName evidence="1">Uncharacterized protein</fullName>
    </submittedName>
</protein>
<gene>
    <name evidence="1" type="ORF">LCGC14_2658770</name>
</gene>
<reference evidence="1" key="1">
    <citation type="journal article" date="2015" name="Nature">
        <title>Complex archaea that bridge the gap between prokaryotes and eukaryotes.</title>
        <authorList>
            <person name="Spang A."/>
            <person name="Saw J.H."/>
            <person name="Jorgensen S.L."/>
            <person name="Zaremba-Niedzwiedzka K."/>
            <person name="Martijn J."/>
            <person name="Lind A.E."/>
            <person name="van Eijk R."/>
            <person name="Schleper C."/>
            <person name="Guy L."/>
            <person name="Ettema T.J."/>
        </authorList>
    </citation>
    <scope>NUCLEOTIDE SEQUENCE</scope>
</reference>
<dbReference type="EMBL" id="LAZR01046309">
    <property type="protein sequence ID" value="KKK96838.1"/>
    <property type="molecule type" value="Genomic_DNA"/>
</dbReference>
<comment type="caution">
    <text evidence="1">The sequence shown here is derived from an EMBL/GenBank/DDBJ whole genome shotgun (WGS) entry which is preliminary data.</text>
</comment>
<accession>A0A0F8ZSK2</accession>
<evidence type="ECO:0000313" key="1">
    <source>
        <dbReference type="EMBL" id="KKK96838.1"/>
    </source>
</evidence>
<feature type="non-terminal residue" evidence="1">
    <location>
        <position position="41"/>
    </location>
</feature>
<name>A0A0F8ZSK2_9ZZZZ</name>
<sequence>MTTYRIINYGNTRTVYIKGQSWEITKHQTIEIDDKKVSHAK</sequence>